<protein>
    <submittedName>
        <fullName evidence="3">Integrase catalytic domain-containing protein</fullName>
    </submittedName>
</protein>
<dbReference type="Proteomes" id="UP001362999">
    <property type="component" value="Unassembled WGS sequence"/>
</dbReference>
<dbReference type="PANTHER" id="PTHR46791:SF5">
    <property type="entry name" value="CLR5 DOMAIN-CONTAINING PROTEIN-RELATED"/>
    <property type="match status" value="1"/>
</dbReference>
<dbReference type="InterPro" id="IPR036397">
    <property type="entry name" value="RNaseH_sf"/>
</dbReference>
<accession>A0AAV9Z543</accession>
<evidence type="ECO:0000313" key="4">
    <source>
        <dbReference type="Proteomes" id="UP001362999"/>
    </source>
</evidence>
<dbReference type="Pfam" id="PF24764">
    <property type="entry name" value="rva_4"/>
    <property type="match status" value="1"/>
</dbReference>
<keyword evidence="1" id="KW-0694">RNA-binding</keyword>
<dbReference type="SUPFAM" id="SSF53098">
    <property type="entry name" value="Ribonuclease H-like"/>
    <property type="match status" value="1"/>
</dbReference>
<proteinExistence type="predicted"/>
<name>A0AAV9Z543_9AGAR</name>
<dbReference type="Gene3D" id="3.30.420.10">
    <property type="entry name" value="Ribonuclease H-like superfamily/Ribonuclease H"/>
    <property type="match status" value="1"/>
</dbReference>
<dbReference type="GO" id="GO:0005634">
    <property type="term" value="C:nucleus"/>
    <property type="evidence" value="ECO:0007669"/>
    <property type="project" value="UniProtKB-ARBA"/>
</dbReference>
<dbReference type="PROSITE" id="PS50994">
    <property type="entry name" value="INTEGRASE"/>
    <property type="match status" value="1"/>
</dbReference>
<dbReference type="AlphaFoldDB" id="A0AAV9Z543"/>
<sequence length="565" mass="65166">MVHPANFPALPATPDDFNWQPDVLEAHRRLETAYNSAATLLQQEEHDPLRLRIHSDQIVGRLLPIVEALVPEVGDEPWINSVVNSLAQISVDLERSATIADGVEHSRIRHTIPVCVELSGRRGRPRKQVDPVWLADAFSERRKLTLQTIANALGMHRNTLRNYLKYYNVYKRYTDITDYDLDILAKQFKSGKPKSGLRYLIGFLRTHGVKVQRERVRKSLLRIDGLGQVLRKQEIVRREYESARPNSVWHMDGHHKLIKWGIVIHGITDGYDRLIVGLQANTNNRASTVLQLFLSAVNKWGAPSRGRGDRGGENIGVAVWLLKYRGPNRGSFLWGTSTRNTRIERLWVEVGTQFARSWRGFFLRLERLHRLDRGNPHHLWLLHYLFLQDINKDCDDFVDYWNHHPISGKGHDQTPLDMRLIGEVTHGRYIDDFETIHPETRNQYPNHDENNIDAAIATNQRRHLHNNPIAVPRNEAPFRSDYAMTVFRQALTQINAEDIIPEHFGVSPGEWSEEGYPESEVIKVSRKDIEITLPFPVWWPRAVAWARGLDTMSQIQAVERGELVV</sequence>
<evidence type="ECO:0000313" key="3">
    <source>
        <dbReference type="EMBL" id="KAK6971504.1"/>
    </source>
</evidence>
<comment type="caution">
    <text evidence="3">The sequence shown here is derived from an EMBL/GenBank/DDBJ whole genome shotgun (WGS) entry which is preliminary data.</text>
</comment>
<organism evidence="3 4">
    <name type="scientific">Favolaschia claudopus</name>
    <dbReference type="NCBI Taxonomy" id="2862362"/>
    <lineage>
        <taxon>Eukaryota</taxon>
        <taxon>Fungi</taxon>
        <taxon>Dikarya</taxon>
        <taxon>Basidiomycota</taxon>
        <taxon>Agaricomycotina</taxon>
        <taxon>Agaricomycetes</taxon>
        <taxon>Agaricomycetidae</taxon>
        <taxon>Agaricales</taxon>
        <taxon>Marasmiineae</taxon>
        <taxon>Mycenaceae</taxon>
        <taxon>Favolaschia</taxon>
    </lineage>
</organism>
<feature type="domain" description="Integrase catalytic" evidence="2">
    <location>
        <begin position="241"/>
        <end position="423"/>
    </location>
</feature>
<dbReference type="GO" id="GO:0003723">
    <property type="term" value="F:RNA binding"/>
    <property type="evidence" value="ECO:0007669"/>
    <property type="project" value="UniProtKB-KW"/>
</dbReference>
<dbReference type="EMBL" id="JAWWNJ010000210">
    <property type="protein sequence ID" value="KAK6971504.1"/>
    <property type="molecule type" value="Genomic_DNA"/>
</dbReference>
<dbReference type="InterPro" id="IPR001584">
    <property type="entry name" value="Integrase_cat-core"/>
</dbReference>
<keyword evidence="4" id="KW-1185">Reference proteome</keyword>
<reference evidence="3 4" key="1">
    <citation type="journal article" date="2024" name="J Genomics">
        <title>Draft genome sequencing and assembly of Favolaschia claudopus CIRM-BRFM 2984 isolated from oak limbs.</title>
        <authorList>
            <person name="Navarro D."/>
            <person name="Drula E."/>
            <person name="Chaduli D."/>
            <person name="Cazenave R."/>
            <person name="Ahrendt S."/>
            <person name="Wang J."/>
            <person name="Lipzen A."/>
            <person name="Daum C."/>
            <person name="Barry K."/>
            <person name="Grigoriev I.V."/>
            <person name="Favel A."/>
            <person name="Rosso M.N."/>
            <person name="Martin F."/>
        </authorList>
    </citation>
    <scope>NUCLEOTIDE SEQUENCE [LARGE SCALE GENOMIC DNA]</scope>
    <source>
        <strain evidence="3 4">CIRM-BRFM 2984</strain>
    </source>
</reference>
<dbReference type="InterPro" id="IPR012337">
    <property type="entry name" value="RNaseH-like_sf"/>
</dbReference>
<dbReference type="GO" id="GO:0015074">
    <property type="term" value="P:DNA integration"/>
    <property type="evidence" value="ECO:0007669"/>
    <property type="project" value="InterPro"/>
</dbReference>
<dbReference type="InterPro" id="IPR058913">
    <property type="entry name" value="Integrase_dom_put"/>
</dbReference>
<feature type="non-terminal residue" evidence="3">
    <location>
        <position position="1"/>
    </location>
</feature>
<evidence type="ECO:0000259" key="2">
    <source>
        <dbReference type="PROSITE" id="PS50994"/>
    </source>
</evidence>
<evidence type="ECO:0000256" key="1">
    <source>
        <dbReference type="ARBA" id="ARBA00022884"/>
    </source>
</evidence>
<dbReference type="PANTHER" id="PTHR46791">
    <property type="entry name" value="EXPRESSED PROTEIN"/>
    <property type="match status" value="1"/>
</dbReference>
<gene>
    <name evidence="3" type="ORF">R3P38DRAFT_3297964</name>
</gene>